<comment type="subcellular location">
    <subcellularLocation>
        <location evidence="1">Endomembrane system</location>
        <topology evidence="1">Peripheral membrane protein</topology>
    </subcellularLocation>
</comment>
<dbReference type="Proteomes" id="UP001344447">
    <property type="component" value="Unassembled WGS sequence"/>
</dbReference>
<keyword evidence="9" id="KW-1185">Reference proteome</keyword>
<evidence type="ECO:0000313" key="9">
    <source>
        <dbReference type="Proteomes" id="UP001344447"/>
    </source>
</evidence>
<dbReference type="AlphaFoldDB" id="A0AAN7YRR7"/>
<dbReference type="CDD" id="cd09071">
    <property type="entry name" value="FAR_C"/>
    <property type="match status" value="1"/>
</dbReference>
<feature type="compositionally biased region" description="Polar residues" evidence="6">
    <location>
        <begin position="818"/>
        <end position="844"/>
    </location>
</feature>
<comment type="similarity">
    <text evidence="2">Belongs to the GPAT/DAPAT family.</text>
</comment>
<dbReference type="GO" id="GO:0006631">
    <property type="term" value="P:fatty acid metabolic process"/>
    <property type="evidence" value="ECO:0007669"/>
    <property type="project" value="TreeGrafter"/>
</dbReference>
<dbReference type="InterPro" id="IPR013120">
    <property type="entry name" value="FAR_NAD-bd"/>
</dbReference>
<dbReference type="SMART" id="SM00563">
    <property type="entry name" value="PlsC"/>
    <property type="match status" value="1"/>
</dbReference>
<organism evidence="8 9">
    <name type="scientific">Dictyostelium firmibasis</name>
    <dbReference type="NCBI Taxonomy" id="79012"/>
    <lineage>
        <taxon>Eukaryota</taxon>
        <taxon>Amoebozoa</taxon>
        <taxon>Evosea</taxon>
        <taxon>Eumycetozoa</taxon>
        <taxon>Dictyostelia</taxon>
        <taxon>Dictyosteliales</taxon>
        <taxon>Dictyosteliaceae</taxon>
        <taxon>Dictyostelium</taxon>
    </lineage>
</organism>
<proteinExistence type="inferred from homology"/>
<dbReference type="Pfam" id="PF01553">
    <property type="entry name" value="Acyltransferase"/>
    <property type="match status" value="1"/>
</dbReference>
<evidence type="ECO:0000313" key="8">
    <source>
        <dbReference type="EMBL" id="KAK5579031.1"/>
    </source>
</evidence>
<evidence type="ECO:0000256" key="6">
    <source>
        <dbReference type="SAM" id="MobiDB-lite"/>
    </source>
</evidence>
<protein>
    <recommendedName>
        <fullName evidence="7">Phospholipid/glycerol acyltransferase domain-containing protein</fullName>
    </recommendedName>
</protein>
<keyword evidence="4" id="KW-0472">Membrane</keyword>
<dbReference type="InterPro" id="IPR022284">
    <property type="entry name" value="GPAT/DHAPAT"/>
</dbReference>
<evidence type="ECO:0000256" key="2">
    <source>
        <dbReference type="ARBA" id="ARBA00007937"/>
    </source>
</evidence>
<feature type="region of interest" description="Disordered" evidence="6">
    <location>
        <begin position="786"/>
        <end position="847"/>
    </location>
</feature>
<dbReference type="Pfam" id="PF03015">
    <property type="entry name" value="Sterile"/>
    <property type="match status" value="1"/>
</dbReference>
<dbReference type="InterPro" id="IPR041728">
    <property type="entry name" value="GPAT/DHAPAT_LPLAT"/>
</dbReference>
<dbReference type="CDD" id="cd05236">
    <property type="entry name" value="FAR-N_SDR_e"/>
    <property type="match status" value="1"/>
</dbReference>
<feature type="compositionally biased region" description="Low complexity" evidence="6">
    <location>
        <begin position="793"/>
        <end position="813"/>
    </location>
</feature>
<dbReference type="Gene3D" id="3.40.50.720">
    <property type="entry name" value="NAD(P)-binding Rossmann-like Domain"/>
    <property type="match status" value="1"/>
</dbReference>
<gene>
    <name evidence="8" type="ORF">RB653_008709</name>
</gene>
<dbReference type="InterPro" id="IPR036291">
    <property type="entry name" value="NAD(P)-bd_dom_sf"/>
</dbReference>
<keyword evidence="3" id="KW-0808">Transferase</keyword>
<dbReference type="SUPFAM" id="SSF69593">
    <property type="entry name" value="Glycerol-3-phosphate (1)-acyltransferase"/>
    <property type="match status" value="1"/>
</dbReference>
<dbReference type="Pfam" id="PF07993">
    <property type="entry name" value="NAD_binding_4"/>
    <property type="match status" value="1"/>
</dbReference>
<dbReference type="GO" id="GO:0031966">
    <property type="term" value="C:mitochondrial membrane"/>
    <property type="evidence" value="ECO:0007669"/>
    <property type="project" value="TreeGrafter"/>
</dbReference>
<keyword evidence="5" id="KW-0012">Acyltransferase</keyword>
<dbReference type="EMBL" id="JAVFKY010000003">
    <property type="protein sequence ID" value="KAK5579031.1"/>
    <property type="molecule type" value="Genomic_DNA"/>
</dbReference>
<dbReference type="GO" id="GO:0006072">
    <property type="term" value="P:glycerol-3-phosphate metabolic process"/>
    <property type="evidence" value="ECO:0007669"/>
    <property type="project" value="TreeGrafter"/>
</dbReference>
<dbReference type="InterPro" id="IPR002123">
    <property type="entry name" value="Plipid/glycerol_acylTrfase"/>
</dbReference>
<dbReference type="PANTHER" id="PTHR12563">
    <property type="entry name" value="GLYCEROL-3-PHOSPHATE ACYLTRANSFERASE"/>
    <property type="match status" value="1"/>
</dbReference>
<dbReference type="GO" id="GO:0008654">
    <property type="term" value="P:phospholipid biosynthetic process"/>
    <property type="evidence" value="ECO:0007669"/>
    <property type="project" value="TreeGrafter"/>
</dbReference>
<comment type="caution">
    <text evidence="8">The sequence shown here is derived from an EMBL/GenBank/DDBJ whole genome shotgun (WGS) entry which is preliminary data.</text>
</comment>
<reference evidence="8 9" key="1">
    <citation type="submission" date="2023-11" db="EMBL/GenBank/DDBJ databases">
        <title>Dfirmibasis_genome.</title>
        <authorList>
            <person name="Edelbroek B."/>
            <person name="Kjellin J."/>
            <person name="Jerlstrom-Hultqvist J."/>
            <person name="Soderbom F."/>
        </authorList>
    </citation>
    <scope>NUCLEOTIDE SEQUENCE [LARGE SCALE GENOMIC DNA]</scope>
    <source>
        <strain evidence="8 9">TNS-C-14</strain>
    </source>
</reference>
<dbReference type="CDD" id="cd07993">
    <property type="entry name" value="LPLAT_DHAPAT-like"/>
    <property type="match status" value="1"/>
</dbReference>
<dbReference type="GO" id="GO:0019432">
    <property type="term" value="P:triglyceride biosynthetic process"/>
    <property type="evidence" value="ECO:0007669"/>
    <property type="project" value="TreeGrafter"/>
</dbReference>
<evidence type="ECO:0000256" key="5">
    <source>
        <dbReference type="ARBA" id="ARBA00023315"/>
    </source>
</evidence>
<dbReference type="InterPro" id="IPR045520">
    <property type="entry name" value="GPAT/DHAPAT_C"/>
</dbReference>
<accession>A0AAN7YRR7</accession>
<name>A0AAN7YRR7_9MYCE</name>
<feature type="domain" description="Phospholipid/glycerol acyltransferase" evidence="7">
    <location>
        <begin position="598"/>
        <end position="726"/>
    </location>
</feature>
<evidence type="ECO:0000256" key="3">
    <source>
        <dbReference type="ARBA" id="ARBA00022679"/>
    </source>
</evidence>
<feature type="region of interest" description="Disordered" evidence="6">
    <location>
        <begin position="996"/>
        <end position="1015"/>
    </location>
</feature>
<dbReference type="FunFam" id="3.40.50.720:FF:000458">
    <property type="entry name" value="Fatty acyl-CoA reductase"/>
    <property type="match status" value="1"/>
</dbReference>
<evidence type="ECO:0000259" key="7">
    <source>
        <dbReference type="SMART" id="SM00563"/>
    </source>
</evidence>
<feature type="region of interest" description="Disordered" evidence="6">
    <location>
        <begin position="1173"/>
        <end position="1198"/>
    </location>
</feature>
<evidence type="ECO:0000256" key="4">
    <source>
        <dbReference type="ARBA" id="ARBA00023136"/>
    </source>
</evidence>
<dbReference type="SUPFAM" id="SSF51735">
    <property type="entry name" value="NAD(P)-binding Rossmann-fold domains"/>
    <property type="match status" value="1"/>
</dbReference>
<dbReference type="PANTHER" id="PTHR12563:SF17">
    <property type="entry name" value="DIHYDROXYACETONE PHOSPHATE ACYLTRANSFERASE"/>
    <property type="match status" value="1"/>
</dbReference>
<dbReference type="Pfam" id="PF19277">
    <property type="entry name" value="GPAT_C"/>
    <property type="match status" value="1"/>
</dbReference>
<dbReference type="GO" id="GO:0004366">
    <property type="term" value="F:glycerol-3-phosphate O-acyltransferase activity"/>
    <property type="evidence" value="ECO:0007669"/>
    <property type="project" value="TreeGrafter"/>
</dbReference>
<sequence>MVTVANFYAGKTVLITGSTGFVGKVLLEKIVRDLPDVTRIFLIIRGNAKERFEEDIMQSRIWDFCKSKMGEAEFNAYIHSKVTPIGGDLSKEGLGLSSEDYQTVVDQVNIIIHCAASIDFRERLDKAISSNLYASLNMLDLSKRLKNVVAYVHCSTAYVNSNREGWLDEELPVLDFNPEEMVDLIMKQDIQTLERITPNLLGAYPNTYTFTKAITERILALKRGDIPMCFLRPTIVGGSLKEPVPGWVDSIAAIGAVMLYCGVGLVQFMKGDGRMVADIVPVDHVANALITSAVAIGNQNVLKIHQIGTSHRNPVAWNRISHYVTEYWRNHTPKKSIARSQFSFHGSTIMYEAHFFMRYGVPSALLNVLSSLTGSEDTKTKAEGFKKMTRAARLICDTFKHFTGHEWVFSVTSLEKVYQDLLDGEDRVKFNCDAAEINWQSYFCYFCFGLHKYVMKEEGVRPPTELLNTSIITKSDVNQSGFFQWVFADISWASTSYRHVTQTPLPPRAPTEIRSLVMNSPRVQQAMEKVSREEGVLVSEIEKRANQIMERMQSNLNVSVVRVLGWFLKKVWRKIYQGIHVDEKGIELIREAIKKSPVVLIPTHRSYIDFLIISYIFFEYNLPLPHIAAGEDFLSIIIVRWFFRNAGAFFLRRTFHGDSLYWAIFSEYVQRLVIDNQPMEFFIEGKRSRTGKSLHPKMGLLSMVCQPFFENRVQDVHIVPIGISYEKVLEGELYSNEMMGESKTKESFNGLLRASKVLKMNFGRINVVFTPPISVKQYSEEKSAEISSLRRLNPSPYTTGSSNNNNTTSEPSTIKPIVNTNSANISEGDFETQTSKPDTRSTGTYFDPFNNDDDRRLLIQDLGYQVVRDLNKSAIITTTSAVATILLSFRRGINREELISKVEWLREEIFARGGDVAFEGPSDALVDHSLKLLSNLVSKRKNMYEPGSAQLGVTNKNYRKNVLVLNFYRNQLLHLFLWDGLVSLVILSILQSRSTADSQSSSSSSSSTINTNNVSTTNLNTVDQQTLITEVRFLAKVLSQEFVNQPGYDTDEFIIKEINRMASRGIISKEVGSNALPSYGVKSEGACGFYANLFYPLVEGYMAGILTLFSIQPEMCIKKNQFLQRMSWFSEKMFEEGKLNFYESCSMEILSNSVQLFEQMKVVERKKLEEVVGKRTTRSTSSNKKPQKQQNQRKPAPEEYIQLLPPYQDKDGLLKELAERLSKYKKSPQSKHQINDLRRTVVEDFPLLSSKL</sequence>
<dbReference type="GO" id="GO:0012505">
    <property type="term" value="C:endomembrane system"/>
    <property type="evidence" value="ECO:0007669"/>
    <property type="project" value="UniProtKB-SubCell"/>
</dbReference>
<dbReference type="InterPro" id="IPR033640">
    <property type="entry name" value="FAR_C"/>
</dbReference>
<evidence type="ECO:0000256" key="1">
    <source>
        <dbReference type="ARBA" id="ARBA00004184"/>
    </source>
</evidence>